<dbReference type="OrthoDB" id="3643156at2759"/>
<sequence>MKFFPLIAACGVRAAVIREPQQVPILEHTEVHTPHLGEEGPSRPSIGVHFTSSHAVPAARYSNGTILDLATIEGDAEYIDLMSRWMTQAPELVPGEQRAELDWCKTYPHHEECGSDAVQRQSSHDFDDPIIRDTAILSKILMQVRIAVETELNIPMTTFAPVFFELRQNQTQAVQDALELVGLQSTHSSSSIRGDVLLDTNAAYAGTGAFLCKAWMDPETCREEKSTRRDQTVLFLDFDNHSFSTSVRSIRGEATSHSIGSRMLSSELGWWDLPVFKVPRAKFWARVHEAILDAVGVLGSQPIDRIVLTGEHGGDEEFKGVAEAAIWSALGLEVGSMLQTSKVADTGRVTARGAAEMAWRREYWRSKAIAYEASLQDVEKERSI</sequence>
<protein>
    <recommendedName>
        <fullName evidence="3">Actin-like ATPase domain-containing protein</fullName>
    </recommendedName>
</protein>
<keyword evidence="2" id="KW-1185">Reference proteome</keyword>
<dbReference type="Proteomes" id="UP000799423">
    <property type="component" value="Unassembled WGS sequence"/>
</dbReference>
<reference evidence="1" key="1">
    <citation type="submission" date="2020-01" db="EMBL/GenBank/DDBJ databases">
        <authorList>
            <consortium name="DOE Joint Genome Institute"/>
            <person name="Haridas S."/>
            <person name="Albert R."/>
            <person name="Binder M."/>
            <person name="Bloem J."/>
            <person name="Labutti K."/>
            <person name="Salamov A."/>
            <person name="Andreopoulos B."/>
            <person name="Baker S.E."/>
            <person name="Barry K."/>
            <person name="Bills G."/>
            <person name="Bluhm B.H."/>
            <person name="Cannon C."/>
            <person name="Castanera R."/>
            <person name="Culley D.E."/>
            <person name="Daum C."/>
            <person name="Ezra D."/>
            <person name="Gonzalez J.B."/>
            <person name="Henrissat B."/>
            <person name="Kuo A."/>
            <person name="Liang C."/>
            <person name="Lipzen A."/>
            <person name="Lutzoni F."/>
            <person name="Magnuson J."/>
            <person name="Mondo S."/>
            <person name="Nolan M."/>
            <person name="Ohm R."/>
            <person name="Pangilinan J."/>
            <person name="Park H.-J."/>
            <person name="Ramirez L."/>
            <person name="Alfaro M."/>
            <person name="Sun H."/>
            <person name="Tritt A."/>
            <person name="Yoshinaga Y."/>
            <person name="Zwiers L.-H."/>
            <person name="Turgeon B.G."/>
            <person name="Goodwin S.B."/>
            <person name="Spatafora J.W."/>
            <person name="Crous P.W."/>
            <person name="Grigoriev I.V."/>
        </authorList>
    </citation>
    <scope>NUCLEOTIDE SEQUENCE</scope>
    <source>
        <strain evidence="1">IPT5</strain>
    </source>
</reference>
<organism evidence="1 2">
    <name type="scientific">Plenodomus tracheiphilus IPT5</name>
    <dbReference type="NCBI Taxonomy" id="1408161"/>
    <lineage>
        <taxon>Eukaryota</taxon>
        <taxon>Fungi</taxon>
        <taxon>Dikarya</taxon>
        <taxon>Ascomycota</taxon>
        <taxon>Pezizomycotina</taxon>
        <taxon>Dothideomycetes</taxon>
        <taxon>Pleosporomycetidae</taxon>
        <taxon>Pleosporales</taxon>
        <taxon>Pleosporineae</taxon>
        <taxon>Leptosphaeriaceae</taxon>
        <taxon>Plenodomus</taxon>
    </lineage>
</organism>
<evidence type="ECO:0000313" key="2">
    <source>
        <dbReference type="Proteomes" id="UP000799423"/>
    </source>
</evidence>
<dbReference type="AlphaFoldDB" id="A0A6A7BND7"/>
<evidence type="ECO:0000313" key="1">
    <source>
        <dbReference type="EMBL" id="KAF2856327.1"/>
    </source>
</evidence>
<proteinExistence type="predicted"/>
<accession>A0A6A7BND7</accession>
<gene>
    <name evidence="1" type="ORF">T440DRAFT_413492</name>
</gene>
<name>A0A6A7BND7_9PLEO</name>
<dbReference type="EMBL" id="MU006289">
    <property type="protein sequence ID" value="KAF2856327.1"/>
    <property type="molecule type" value="Genomic_DNA"/>
</dbReference>
<evidence type="ECO:0008006" key="3">
    <source>
        <dbReference type="Google" id="ProtNLM"/>
    </source>
</evidence>